<proteinExistence type="inferred from homology"/>
<feature type="signal peptide" evidence="8">
    <location>
        <begin position="1"/>
        <end position="28"/>
    </location>
</feature>
<evidence type="ECO:0000256" key="4">
    <source>
        <dbReference type="ARBA" id="ARBA00022692"/>
    </source>
</evidence>
<evidence type="ECO:0000256" key="5">
    <source>
        <dbReference type="ARBA" id="ARBA00022729"/>
    </source>
</evidence>
<dbReference type="Pfam" id="PF03349">
    <property type="entry name" value="Toluene_X"/>
    <property type="match status" value="1"/>
</dbReference>
<evidence type="ECO:0000256" key="7">
    <source>
        <dbReference type="ARBA" id="ARBA00023237"/>
    </source>
</evidence>
<feature type="chain" id="PRO_5006917377" evidence="8">
    <location>
        <begin position="29"/>
        <end position="461"/>
    </location>
</feature>
<keyword evidence="6" id="KW-0472">Membrane</keyword>
<evidence type="ECO:0000256" key="2">
    <source>
        <dbReference type="ARBA" id="ARBA00008163"/>
    </source>
</evidence>
<dbReference type="GO" id="GO:0015483">
    <property type="term" value="F:long-chain fatty acid transporting porin activity"/>
    <property type="evidence" value="ECO:0007669"/>
    <property type="project" value="TreeGrafter"/>
</dbReference>
<dbReference type="AlphaFoldDB" id="A0A0W0Y9Y0"/>
<dbReference type="PANTHER" id="PTHR35093:SF8">
    <property type="entry name" value="OUTER MEMBRANE PROTEIN NMB0088-RELATED"/>
    <property type="match status" value="1"/>
</dbReference>
<sequence>MGCLYSQSRLSVIAILVSQSIFSTTSFAAGFQINEISPSLQGDATAGAAAANNDVSAMFINPATLSTLIETQGYLGASELFPHAKMTDAHARHTVNIPGIPPSSISAAVKGNHRQGSVSPSAFVPDGYFGWRINNKFVAGLALIAPYGLKTAYDYDSVVRFAAVYSSVKTIDINPALSYSINDKLAIGGGFQAQWMQATFSNFNGAYTGIAPIDALIAANLPTHLRGEGWGYGYNLGILYKPFVNTRLGIGYRSQIAETLKGHGQQYVLPGETVPAPSPNFLFNAQTRVNTSVKTPQILTLSAAHDIANWTIKASAQINFWDVFNQISINMPDAFATNSTIQTRWRNAWFGALGAEYHWTPVWTFRGGIAYDETPTTSFRDPRIPDSDRYWVNIGASYTVNKHISIDAAYAHIFLQDQTVNVIQASGSSATSTAPLEVNQVSANYSGSVDIVALAARYKFN</sequence>
<name>A0A0W0Y9Y0_9GAMM</name>
<gene>
    <name evidence="9" type="ORF">Lsan_4084</name>
</gene>
<organism evidence="9 10">
    <name type="scientific">Legionella santicrucis</name>
    <dbReference type="NCBI Taxonomy" id="45074"/>
    <lineage>
        <taxon>Bacteria</taxon>
        <taxon>Pseudomonadati</taxon>
        <taxon>Pseudomonadota</taxon>
        <taxon>Gammaproteobacteria</taxon>
        <taxon>Legionellales</taxon>
        <taxon>Legionellaceae</taxon>
        <taxon>Legionella</taxon>
    </lineage>
</organism>
<keyword evidence="3" id="KW-1134">Transmembrane beta strand</keyword>
<comment type="similarity">
    <text evidence="2">Belongs to the OmpP1/FadL family.</text>
</comment>
<dbReference type="PANTHER" id="PTHR35093">
    <property type="entry name" value="OUTER MEMBRANE PROTEIN NMB0088-RELATED"/>
    <property type="match status" value="1"/>
</dbReference>
<dbReference type="STRING" id="45074.Lsan_4084"/>
<comment type="caution">
    <text evidence="9">The sequence shown here is derived from an EMBL/GenBank/DDBJ whole genome shotgun (WGS) entry which is preliminary data.</text>
</comment>
<dbReference type="SUPFAM" id="SSF56935">
    <property type="entry name" value="Porins"/>
    <property type="match status" value="1"/>
</dbReference>
<protein>
    <submittedName>
        <fullName evidence="9">Long-chain fatty acid transporter</fullName>
    </submittedName>
</protein>
<dbReference type="GO" id="GO:0009279">
    <property type="term" value="C:cell outer membrane"/>
    <property type="evidence" value="ECO:0007669"/>
    <property type="project" value="UniProtKB-SubCell"/>
</dbReference>
<evidence type="ECO:0000256" key="6">
    <source>
        <dbReference type="ARBA" id="ARBA00023136"/>
    </source>
</evidence>
<dbReference type="InterPro" id="IPR005017">
    <property type="entry name" value="OMPP1/FadL/TodX"/>
</dbReference>
<keyword evidence="10" id="KW-1185">Reference proteome</keyword>
<keyword evidence="4" id="KW-0812">Transmembrane</keyword>
<evidence type="ECO:0000313" key="10">
    <source>
        <dbReference type="Proteomes" id="UP000054703"/>
    </source>
</evidence>
<dbReference type="PATRIC" id="fig|45074.5.peg.4386"/>
<comment type="subcellular location">
    <subcellularLocation>
        <location evidence="1">Cell outer membrane</location>
        <topology evidence="1">Multi-pass membrane protein</topology>
    </subcellularLocation>
</comment>
<dbReference type="Proteomes" id="UP000054703">
    <property type="component" value="Unassembled WGS sequence"/>
</dbReference>
<evidence type="ECO:0000256" key="8">
    <source>
        <dbReference type="SAM" id="SignalP"/>
    </source>
</evidence>
<reference evidence="9 10" key="1">
    <citation type="submission" date="2015-11" db="EMBL/GenBank/DDBJ databases">
        <title>Genomic analysis of 38 Legionella species identifies large and diverse effector repertoires.</title>
        <authorList>
            <person name="Burstein D."/>
            <person name="Amaro F."/>
            <person name="Zusman T."/>
            <person name="Lifshitz Z."/>
            <person name="Cohen O."/>
            <person name="Gilbert J.A."/>
            <person name="Pupko T."/>
            <person name="Shuman H.A."/>
            <person name="Segal G."/>
        </authorList>
    </citation>
    <scope>NUCLEOTIDE SEQUENCE [LARGE SCALE GENOMIC DNA]</scope>
    <source>
        <strain evidence="9 10">SC-63-C7</strain>
    </source>
</reference>
<evidence type="ECO:0000313" key="9">
    <source>
        <dbReference type="EMBL" id="KTD53674.1"/>
    </source>
</evidence>
<accession>A0A0W0Y9Y0</accession>
<evidence type="ECO:0000256" key="1">
    <source>
        <dbReference type="ARBA" id="ARBA00004571"/>
    </source>
</evidence>
<evidence type="ECO:0000256" key="3">
    <source>
        <dbReference type="ARBA" id="ARBA00022452"/>
    </source>
</evidence>
<dbReference type="EMBL" id="LNYU01000091">
    <property type="protein sequence ID" value="KTD53674.1"/>
    <property type="molecule type" value="Genomic_DNA"/>
</dbReference>
<dbReference type="Gene3D" id="2.40.160.60">
    <property type="entry name" value="Outer membrane protein transport protein (OMPP1/FadL/TodX)"/>
    <property type="match status" value="1"/>
</dbReference>
<dbReference type="OrthoDB" id="19849at2"/>
<keyword evidence="7" id="KW-0998">Cell outer membrane</keyword>
<dbReference type="RefSeq" id="WP_058515953.1">
    <property type="nucleotide sequence ID" value="NZ_CAAAIH010000012.1"/>
</dbReference>
<keyword evidence="5 8" id="KW-0732">Signal</keyword>